<dbReference type="FunFam" id="3.30.70.330:FF:000089">
    <property type="entry name" value="RNA binding protein"/>
    <property type="match status" value="1"/>
</dbReference>
<keyword evidence="1" id="KW-0597">Phosphoprotein</keyword>
<sequence>MLSAAVPQDYPAAAPYAQAGAASQRLNPLGAAAGVHPVSMPTIDQQALLGNGFGNVNVGVNGEEISTIFVVGFPDDMQEREFQNMFVFCPGFEAATLKIPTFTAEDLDPLAGSLGNARKQIIGFAKFRRRLDALEARDVLSGRKVDAEKGSVLKAEMAKKNLHTKRGLSNEQYFSSPFCTAALVAPQLQSLPLISPSVTRKQSFQSSPLVSTTSATYDAFYSVPATCGASLPSDLLVSPQDCSADLPYGLSANLCAATAGPNAVVVSEPELVEANGGGDAPCFSNSPRGLLGSLAKANRENSPDGSDHSDHQLLPLRRPSLNSQSSAQHLTRLASVKSVVDLQDVSTATLQELGSSGAAGRRLLSDLASMPQSAPPNDARGFHSVMFAGGAAGFCNPGVSEGQSCGVSTVRDFGSADFNSPQLNPLSAAGPVTGSGGHSARFLHLSINTAAANSSQHAAGVYAPPGSAATAALLSPGFNMPSPGLRSTNPGDQNPPCNTLYVGNLPPNTNEEELRSIFSRRRGYKRMCFRTKANGPMCFVEFDDVVCATQALHELQGTLLSNSVKGGVRLSYSKNPLGVRQQHLGQQQQTPQQHPLPPLIAIPSSSLYIPNGPLSAPPTTASAPPLHHQLGFQMTRDVMAGPPHLGRSCSPAAREGVSCGSWARSGLALERPPSGSILSPVGHVSAVEQEQQNQQQKPQAQQQQAPPQQQHLSTSYSIPSGPGSGPGGCFSLAPVRASTGPAAAQNPIGTPPSRLGAADAANFSGSAAAEAAARCRPQGPPLLPEQESAATSLSLPTSATTLSSPSSDGFSSATADSVEAAFYEEKAARAAGGGGGPNYAGRERVKRDAFARGE</sequence>
<feature type="region of interest" description="Disordered" evidence="4">
    <location>
        <begin position="687"/>
        <end position="759"/>
    </location>
</feature>
<dbReference type="Pfam" id="PF00076">
    <property type="entry name" value="RRM_1"/>
    <property type="match status" value="1"/>
</dbReference>
<dbReference type="OrthoDB" id="431169at2759"/>
<dbReference type="SUPFAM" id="SSF54928">
    <property type="entry name" value="RNA-binding domain, RBD"/>
    <property type="match status" value="2"/>
</dbReference>
<keyword evidence="2 3" id="KW-0694">RNA-binding</keyword>
<comment type="caution">
    <text evidence="6">The sequence shown here is derived from an EMBL/GenBank/DDBJ whole genome shotgun (WGS) entry which is preliminary data.</text>
</comment>
<feature type="region of interest" description="Disordered" evidence="4">
    <location>
        <begin position="828"/>
        <end position="854"/>
    </location>
</feature>
<dbReference type="GO" id="GO:0003723">
    <property type="term" value="F:RNA binding"/>
    <property type="evidence" value="ECO:0007669"/>
    <property type="project" value="UniProtKB-UniRule"/>
</dbReference>
<dbReference type="CDD" id="cd12245">
    <property type="entry name" value="RRM_scw1_like"/>
    <property type="match status" value="1"/>
</dbReference>
<dbReference type="SMART" id="SM00360">
    <property type="entry name" value="RRM"/>
    <property type="match status" value="1"/>
</dbReference>
<dbReference type="Gene3D" id="3.30.70.330">
    <property type="match status" value="2"/>
</dbReference>
<feature type="compositionally biased region" description="Low complexity" evidence="4">
    <location>
        <begin position="688"/>
        <end position="721"/>
    </location>
</feature>
<gene>
    <name evidence="6" type="ORF">BJ554DRAFT_4966</name>
</gene>
<evidence type="ECO:0000259" key="5">
    <source>
        <dbReference type="PROSITE" id="PS50102"/>
    </source>
</evidence>
<dbReference type="PANTHER" id="PTHR10501">
    <property type="entry name" value="U1 SMALL NUCLEAR RIBONUCLEOPROTEIN A/U2 SMALL NUCLEAR RIBONUCLEOPROTEIN B"/>
    <property type="match status" value="1"/>
</dbReference>
<dbReference type="Proteomes" id="UP000673691">
    <property type="component" value="Unassembled WGS sequence"/>
</dbReference>
<dbReference type="PROSITE" id="PS50102">
    <property type="entry name" value="RRM"/>
    <property type="match status" value="2"/>
</dbReference>
<evidence type="ECO:0000313" key="6">
    <source>
        <dbReference type="EMBL" id="KAG5462471.1"/>
    </source>
</evidence>
<evidence type="ECO:0000256" key="1">
    <source>
        <dbReference type="ARBA" id="ARBA00022553"/>
    </source>
</evidence>
<keyword evidence="7" id="KW-1185">Reference proteome</keyword>
<dbReference type="AlphaFoldDB" id="A0A8H8DL83"/>
<evidence type="ECO:0000313" key="7">
    <source>
        <dbReference type="Proteomes" id="UP000673691"/>
    </source>
</evidence>
<evidence type="ECO:0000256" key="4">
    <source>
        <dbReference type="SAM" id="MobiDB-lite"/>
    </source>
</evidence>
<proteinExistence type="predicted"/>
<evidence type="ECO:0000256" key="3">
    <source>
        <dbReference type="PROSITE-ProRule" id="PRU00176"/>
    </source>
</evidence>
<accession>A0A8H8DL83</accession>
<feature type="compositionally biased region" description="Basic and acidic residues" evidence="4">
    <location>
        <begin position="841"/>
        <end position="854"/>
    </location>
</feature>
<feature type="compositionally biased region" description="Low complexity" evidence="4">
    <location>
        <begin position="788"/>
        <end position="807"/>
    </location>
</feature>
<dbReference type="InterPro" id="IPR012677">
    <property type="entry name" value="Nucleotide-bd_a/b_plait_sf"/>
</dbReference>
<feature type="region of interest" description="Disordered" evidence="4">
    <location>
        <begin position="295"/>
        <end position="314"/>
    </location>
</feature>
<dbReference type="InterPro" id="IPR035979">
    <property type="entry name" value="RBD_domain_sf"/>
</dbReference>
<feature type="region of interest" description="Disordered" evidence="4">
    <location>
        <begin position="771"/>
        <end position="816"/>
    </location>
</feature>
<protein>
    <recommendedName>
        <fullName evidence="5">RRM domain-containing protein</fullName>
    </recommendedName>
</protein>
<feature type="domain" description="RRM" evidence="5">
    <location>
        <begin position="498"/>
        <end position="575"/>
    </location>
</feature>
<dbReference type="InterPro" id="IPR000504">
    <property type="entry name" value="RRM_dom"/>
</dbReference>
<reference evidence="6 7" key="1">
    <citation type="journal article" name="Sci. Rep.">
        <title>Genome-scale phylogenetic analyses confirm Olpidium as the closest living zoosporic fungus to the non-flagellated, terrestrial fungi.</title>
        <authorList>
            <person name="Chang Y."/>
            <person name="Rochon D."/>
            <person name="Sekimoto S."/>
            <person name="Wang Y."/>
            <person name="Chovatia M."/>
            <person name="Sandor L."/>
            <person name="Salamov A."/>
            <person name="Grigoriev I.V."/>
            <person name="Stajich J.E."/>
            <person name="Spatafora J.W."/>
        </authorList>
    </citation>
    <scope>NUCLEOTIDE SEQUENCE [LARGE SCALE GENOMIC DNA]</scope>
    <source>
        <strain evidence="6">S191</strain>
    </source>
</reference>
<dbReference type="EMBL" id="JAEFCI010002084">
    <property type="protein sequence ID" value="KAG5462471.1"/>
    <property type="molecule type" value="Genomic_DNA"/>
</dbReference>
<name>A0A8H8DL83_9FUNG</name>
<feature type="compositionally biased region" description="Basic and acidic residues" evidence="4">
    <location>
        <begin position="297"/>
        <end position="311"/>
    </location>
</feature>
<evidence type="ECO:0000256" key="2">
    <source>
        <dbReference type="ARBA" id="ARBA00022884"/>
    </source>
</evidence>
<organism evidence="6 7">
    <name type="scientific">Olpidium bornovanus</name>
    <dbReference type="NCBI Taxonomy" id="278681"/>
    <lineage>
        <taxon>Eukaryota</taxon>
        <taxon>Fungi</taxon>
        <taxon>Fungi incertae sedis</taxon>
        <taxon>Olpidiomycota</taxon>
        <taxon>Olpidiomycotina</taxon>
        <taxon>Olpidiomycetes</taxon>
        <taxon>Olpidiales</taxon>
        <taxon>Olpidiaceae</taxon>
        <taxon>Olpidium</taxon>
    </lineage>
</organism>
<feature type="domain" description="RRM" evidence="5">
    <location>
        <begin position="66"/>
        <end position="160"/>
    </location>
</feature>